<evidence type="ECO:0000313" key="2">
    <source>
        <dbReference type="EMBL" id="SPO34985.1"/>
    </source>
</evidence>
<feature type="compositionally biased region" description="Low complexity" evidence="1">
    <location>
        <begin position="745"/>
        <end position="758"/>
    </location>
</feature>
<evidence type="ECO:0000313" key="3">
    <source>
        <dbReference type="Proteomes" id="UP000323386"/>
    </source>
</evidence>
<accession>A0A5C3ETI9</accession>
<feature type="compositionally biased region" description="Acidic residues" evidence="1">
    <location>
        <begin position="723"/>
        <end position="744"/>
    </location>
</feature>
<feature type="region of interest" description="Disordered" evidence="1">
    <location>
        <begin position="692"/>
        <end position="872"/>
    </location>
</feature>
<sequence length="1073" mass="117846">MPARSSGRVDPLLGPKQSSSGLSWCRVAIHSADYWLLGTLSSRPDNLAPTDRAWSRFDEALYDDAGALFLRPPPHKRPDQNPRDPDTPLEQRRRTDCKLSTMAAIAIAEQLNPELSTATSEQASQLERQVASLAPHLEKAVARHLFVRVFVKSFPLAECFSSSDVTLERRNAERRLPSLVCSFARHMCDRAPHLYADLFFDFVTELWSIFSPPFENLELGPSERGCVRGLRAAILLENSRENSWPLTKALYVLDDLADCLEDDITRQVVSSCSQPANPVYSSLLCSEKILEARILREAVQRLWRRSLERAYRTPRHLEVFKIELQTCWGEVEAYVLSRFQIRLLDTRQNCEKLRDPSCREEVIAKWEAESRDCFSQGGCSSYSRPMSLFDGDTKLEAFAETATKNALELWKSTEKDIGEAASSTRLMISRLAMDAGAFSLTADAIKAFEIQGSSFHEFARAYLYKCEPGRRHLGDVQSLTQSELGMALEKTRVFMNKHLVERLRALQRHVLRATRSERQAELAHTVPLHFDTDDPDDPMPFEHGFTPLSLINLAIALHAAGLYVVEAMVIEAALQSPSRVEEDRWRLDLTQADLRHGLLKANRRAESLAVAELQRANSEADAGAKRGKPIENEDGDLNETSATASREPPGGADSSQAGQTPAAKTKAAGEWKYDEALDTWVLTTPATATAMQPGSSAAALTSREAPVNGTPLRKVGGRPSTTTDDDVLPLVHDDEDQDEGEVLDDSMGSDASSDDQASPTFDLTRSLRKPGRKVAAAPRAGPSQRGRPPTQPLFPRGNSLPSSPVTARGRRTRSQVSDSDDASDDELDLFQARTPPPRRQPKPVQRYDGGKENTLTAAGTSQSGDSGRGGIAGAWRMFRPLDRMRKLDRSLSLGQMPLSGMAGYLFGDRGNRSSARSSNARGSASVSGQPGREQGRSGEAGATTDPEATGPAVRTPPRRARARRDDQAMSEPEGDDDFQPDDDDSDANRDDDDDDDDSDRGRGDDDDDDGAAATKAYNLRSRPSGGHERDVLPGPSIKRRKVASDGVEVVVPAPASGSGSRSGPSRRWPVLDL</sequence>
<reference evidence="2 3" key="1">
    <citation type="submission" date="2018-03" db="EMBL/GenBank/DDBJ databases">
        <authorList>
            <person name="Guldener U."/>
        </authorList>
    </citation>
    <scope>NUCLEOTIDE SEQUENCE [LARGE SCALE GENOMIC DNA]</scope>
    <source>
        <strain evidence="2 3">DAOM196992</strain>
    </source>
</reference>
<name>A0A5C3ETI9_9BASI</name>
<organism evidence="2 3">
    <name type="scientific">Pseudozyma flocculosa</name>
    <dbReference type="NCBI Taxonomy" id="84751"/>
    <lineage>
        <taxon>Eukaryota</taxon>
        <taxon>Fungi</taxon>
        <taxon>Dikarya</taxon>
        <taxon>Basidiomycota</taxon>
        <taxon>Ustilaginomycotina</taxon>
        <taxon>Ustilaginomycetes</taxon>
        <taxon>Ustilaginales</taxon>
        <taxon>Ustilaginaceae</taxon>
        <taxon>Pseudozyma</taxon>
    </lineage>
</organism>
<feature type="region of interest" description="Disordered" evidence="1">
    <location>
        <begin position="1"/>
        <end position="20"/>
    </location>
</feature>
<dbReference type="Proteomes" id="UP000323386">
    <property type="component" value="Unassembled WGS sequence"/>
</dbReference>
<evidence type="ECO:0000256" key="1">
    <source>
        <dbReference type="SAM" id="MobiDB-lite"/>
    </source>
</evidence>
<dbReference type="AlphaFoldDB" id="A0A5C3ETI9"/>
<feature type="compositionally biased region" description="Acidic residues" evidence="1">
    <location>
        <begin position="972"/>
        <end position="1010"/>
    </location>
</feature>
<feature type="compositionally biased region" description="Low complexity" evidence="1">
    <location>
        <begin position="912"/>
        <end position="928"/>
    </location>
</feature>
<feature type="compositionally biased region" description="Polar residues" evidence="1">
    <location>
        <begin position="853"/>
        <end position="865"/>
    </location>
</feature>
<proteinExistence type="predicted"/>
<feature type="region of interest" description="Disordered" evidence="1">
    <location>
        <begin position="614"/>
        <end position="669"/>
    </location>
</feature>
<feature type="compositionally biased region" description="Basic and acidic residues" evidence="1">
    <location>
        <begin position="622"/>
        <end position="631"/>
    </location>
</feature>
<feature type="region of interest" description="Disordered" evidence="1">
    <location>
        <begin position="69"/>
        <end position="94"/>
    </location>
</feature>
<feature type="region of interest" description="Disordered" evidence="1">
    <location>
        <begin position="894"/>
        <end position="1073"/>
    </location>
</feature>
<gene>
    <name evidence="2" type="ORF">PSFLO_00456</name>
</gene>
<feature type="compositionally biased region" description="Basic and acidic residues" evidence="1">
    <location>
        <begin position="76"/>
        <end position="94"/>
    </location>
</feature>
<feature type="compositionally biased region" description="Low complexity" evidence="1">
    <location>
        <begin position="1052"/>
        <end position="1067"/>
    </location>
</feature>
<keyword evidence="3" id="KW-1185">Reference proteome</keyword>
<protein>
    <submittedName>
        <fullName evidence="2">Uncharacterized protein</fullName>
    </submittedName>
</protein>
<feature type="compositionally biased region" description="Acidic residues" evidence="1">
    <location>
        <begin position="818"/>
        <end position="828"/>
    </location>
</feature>
<dbReference type="EMBL" id="OOIP01000001">
    <property type="protein sequence ID" value="SPO34985.1"/>
    <property type="molecule type" value="Genomic_DNA"/>
</dbReference>